<comment type="subcellular location">
    <subcellularLocation>
        <location evidence="1">Membrane</location>
        <topology evidence="1">Multi-pass membrane protein</topology>
    </subcellularLocation>
</comment>
<dbReference type="EMBL" id="CP120631">
    <property type="protein sequence ID" value="WEW61992.1"/>
    <property type="molecule type" value="Genomic_DNA"/>
</dbReference>
<keyword evidence="4" id="KW-0862">Zinc</keyword>
<comment type="similarity">
    <text evidence="2">Belongs to the cation diffusion facilitator (CDF) transporter (TC 2.A.4) family. SLC30A subfamily.</text>
</comment>
<evidence type="ECO:0000313" key="10">
    <source>
        <dbReference type="Proteomes" id="UP001219355"/>
    </source>
</evidence>
<evidence type="ECO:0000256" key="4">
    <source>
        <dbReference type="ARBA" id="ARBA00022833"/>
    </source>
</evidence>
<dbReference type="GO" id="GO:0005385">
    <property type="term" value="F:zinc ion transmembrane transporter activity"/>
    <property type="evidence" value="ECO:0007669"/>
    <property type="project" value="TreeGrafter"/>
</dbReference>
<keyword evidence="10" id="KW-1185">Reference proteome</keyword>
<accession>A0AAF0IMS6</accession>
<dbReference type="InterPro" id="IPR027469">
    <property type="entry name" value="Cation_efflux_TMD_sf"/>
</dbReference>
<dbReference type="InterPro" id="IPR058533">
    <property type="entry name" value="Cation_efflux_TM"/>
</dbReference>
<evidence type="ECO:0000256" key="7">
    <source>
        <dbReference type="SAM" id="Phobius"/>
    </source>
</evidence>
<evidence type="ECO:0000259" key="8">
    <source>
        <dbReference type="Pfam" id="PF01545"/>
    </source>
</evidence>
<name>A0AAF0IMS6_9EURO</name>
<dbReference type="Pfam" id="PF01545">
    <property type="entry name" value="Cation_efflux"/>
    <property type="match status" value="1"/>
</dbReference>
<keyword evidence="5 7" id="KW-1133">Transmembrane helix</keyword>
<evidence type="ECO:0000256" key="1">
    <source>
        <dbReference type="ARBA" id="ARBA00004141"/>
    </source>
</evidence>
<evidence type="ECO:0000256" key="3">
    <source>
        <dbReference type="ARBA" id="ARBA00022692"/>
    </source>
</evidence>
<reference evidence="9" key="1">
    <citation type="submission" date="2023-03" db="EMBL/GenBank/DDBJ databases">
        <title>Emydomyces testavorans Genome Sequence.</title>
        <authorList>
            <person name="Hoyer L."/>
        </authorList>
    </citation>
    <scope>NUCLEOTIDE SEQUENCE</scope>
    <source>
        <strain evidence="9">16-2883</strain>
    </source>
</reference>
<dbReference type="PANTHER" id="PTHR45820:SF4">
    <property type="entry name" value="ZINC TRANSPORTER 63C, ISOFORM F"/>
    <property type="match status" value="1"/>
</dbReference>
<evidence type="ECO:0000256" key="5">
    <source>
        <dbReference type="ARBA" id="ARBA00022989"/>
    </source>
</evidence>
<evidence type="ECO:0000256" key="6">
    <source>
        <dbReference type="ARBA" id="ARBA00023136"/>
    </source>
</evidence>
<dbReference type="Proteomes" id="UP001219355">
    <property type="component" value="Chromosome 5"/>
</dbReference>
<keyword evidence="6 7" id="KW-0472">Membrane</keyword>
<evidence type="ECO:0000313" key="9">
    <source>
        <dbReference type="EMBL" id="WEW61992.1"/>
    </source>
</evidence>
<gene>
    <name evidence="9" type="ORF">PRK78_007492</name>
</gene>
<dbReference type="GO" id="GO:0016020">
    <property type="term" value="C:membrane"/>
    <property type="evidence" value="ECO:0007669"/>
    <property type="project" value="UniProtKB-SubCell"/>
</dbReference>
<protein>
    <recommendedName>
        <fullName evidence="8">Cation efflux protein transmembrane domain-containing protein</fullName>
    </recommendedName>
</protein>
<dbReference type="SUPFAM" id="SSF161111">
    <property type="entry name" value="Cation efflux protein transmembrane domain-like"/>
    <property type="match status" value="1"/>
</dbReference>
<keyword evidence="3 7" id="KW-0812">Transmembrane</keyword>
<dbReference type="GO" id="GO:0006882">
    <property type="term" value="P:intracellular zinc ion homeostasis"/>
    <property type="evidence" value="ECO:0007669"/>
    <property type="project" value="TreeGrafter"/>
</dbReference>
<feature type="transmembrane region" description="Helical" evidence="7">
    <location>
        <begin position="106"/>
        <end position="129"/>
    </location>
</feature>
<evidence type="ECO:0000256" key="2">
    <source>
        <dbReference type="ARBA" id="ARBA00008873"/>
    </source>
</evidence>
<dbReference type="PANTHER" id="PTHR45820">
    <property type="entry name" value="FI23527P1"/>
    <property type="match status" value="1"/>
</dbReference>
<organism evidence="9 10">
    <name type="scientific">Emydomyces testavorans</name>
    <dbReference type="NCBI Taxonomy" id="2070801"/>
    <lineage>
        <taxon>Eukaryota</taxon>
        <taxon>Fungi</taxon>
        <taxon>Dikarya</taxon>
        <taxon>Ascomycota</taxon>
        <taxon>Pezizomycotina</taxon>
        <taxon>Eurotiomycetes</taxon>
        <taxon>Eurotiomycetidae</taxon>
        <taxon>Onygenales</taxon>
        <taxon>Nannizziopsiaceae</taxon>
        <taxon>Emydomyces</taxon>
    </lineage>
</organism>
<feature type="domain" description="Cation efflux protein transmembrane" evidence="8">
    <location>
        <begin position="4"/>
        <end position="136"/>
    </location>
</feature>
<proteinExistence type="inferred from homology"/>
<sequence>MGCIGLFLNIVSVLVLGLPGHFQLPPTDGHHAHSEGEKQALPEPDVEALKKQSMIGTSLSIKAVLLHIAADAMNNLAVIISDLLMWDSEPQVHDEMESRSTLDPRFYIDPACTLFIAILIMVTTWPLVIRSGKELLRTSETKSIPITIEETDLEKSK</sequence>
<dbReference type="AlphaFoldDB" id="A0AAF0IMS6"/>
<dbReference type="Gene3D" id="1.20.1510.10">
    <property type="entry name" value="Cation efflux protein transmembrane domain"/>
    <property type="match status" value="1"/>
</dbReference>